<sequence length="541" mass="56081">MARRAIVAAQRAARLGASEPVRLELPVARAWVASGAWTADALAADMAAAASHVEVKASARGLFMLVEGGGDDARTPASHRFDLERVSTREFWRRLGSAPRGASGSEPRVYLTGDPAALCPRAAASLASSAAPGGALGALTLDAGVAPSPPSLWLSSEGCVTVTHYDSRSNLLVQLLGEKTVELWPPLSAAELRVYPDSHARARKSQLDVGGPAARAPPLPPPLYTVRLCAGQALHIPPFFFHRVATSSAPRGSASLNAFSRCALSAAAEALLAPFAPHALPLLPVHPRWPRETVVLPALAHVLARVHAEMRAALVLARVRAAGESGAAAEGDGGLAPLDALLHELVRSRFGDTPLQPQPQPSPPPSLRETDGGADARLAEQRREAAEAADTAAAEAAAAAAEAAARARRAKRRRGEAAALLAPPPPPPPLRDVCARVDAFLGFATDARVEQPVALDLRAACAEVARRALRAYDGEPGGSAPAGPPAAARQERAYQLGVAQLLVCHIAESLVVSVLGRGAGGARDGDGVRDLLAAVRDRART</sequence>
<gene>
    <name evidence="3" type="ORF">KFE25_006561</name>
</gene>
<feature type="compositionally biased region" description="Pro residues" evidence="1">
    <location>
        <begin position="356"/>
        <end position="366"/>
    </location>
</feature>
<comment type="caution">
    <text evidence="3">The sequence shown here is derived from an EMBL/GenBank/DDBJ whole genome shotgun (WGS) entry which is preliminary data.</text>
</comment>
<dbReference type="InterPro" id="IPR014710">
    <property type="entry name" value="RmlC-like_jellyroll"/>
</dbReference>
<evidence type="ECO:0000256" key="1">
    <source>
        <dbReference type="SAM" id="MobiDB-lite"/>
    </source>
</evidence>
<dbReference type="PROSITE" id="PS51184">
    <property type="entry name" value="JMJC"/>
    <property type="match status" value="1"/>
</dbReference>
<reference evidence="3" key="1">
    <citation type="submission" date="2021-05" db="EMBL/GenBank/DDBJ databases">
        <title>The genome of the haptophyte Pavlova lutheri (Diacronema luteri, Pavlovales) - a model for lipid biosynthesis in eukaryotic algae.</title>
        <authorList>
            <person name="Hulatt C.J."/>
            <person name="Posewitz M.C."/>
        </authorList>
    </citation>
    <scope>NUCLEOTIDE SEQUENCE</scope>
    <source>
        <strain evidence="3">NIVA-4/92</strain>
    </source>
</reference>
<protein>
    <recommendedName>
        <fullName evidence="2">JmjC domain-containing protein</fullName>
    </recommendedName>
</protein>
<feature type="domain" description="JmjC" evidence="2">
    <location>
        <begin position="115"/>
        <end position="275"/>
    </location>
</feature>
<dbReference type="OrthoDB" id="263283at2759"/>
<accession>A0A8J5X5S7</accession>
<keyword evidence="4" id="KW-1185">Reference proteome</keyword>
<organism evidence="3 4">
    <name type="scientific">Diacronema lutheri</name>
    <name type="common">Unicellular marine alga</name>
    <name type="synonym">Monochrysis lutheri</name>
    <dbReference type="NCBI Taxonomy" id="2081491"/>
    <lineage>
        <taxon>Eukaryota</taxon>
        <taxon>Haptista</taxon>
        <taxon>Haptophyta</taxon>
        <taxon>Pavlovophyceae</taxon>
        <taxon>Pavlovales</taxon>
        <taxon>Pavlovaceae</taxon>
        <taxon>Diacronema</taxon>
    </lineage>
</organism>
<dbReference type="PANTHER" id="PTHR12461:SF105">
    <property type="entry name" value="HYPOXIA-INDUCIBLE FACTOR 1-ALPHA INHIBITOR"/>
    <property type="match status" value="1"/>
</dbReference>
<evidence type="ECO:0000259" key="2">
    <source>
        <dbReference type="PROSITE" id="PS51184"/>
    </source>
</evidence>
<dbReference type="Proteomes" id="UP000751190">
    <property type="component" value="Unassembled WGS sequence"/>
</dbReference>
<feature type="region of interest" description="Disordered" evidence="1">
    <location>
        <begin position="351"/>
        <end position="372"/>
    </location>
</feature>
<dbReference type="SUPFAM" id="SSF51197">
    <property type="entry name" value="Clavaminate synthase-like"/>
    <property type="match status" value="1"/>
</dbReference>
<evidence type="ECO:0000313" key="3">
    <source>
        <dbReference type="EMBL" id="KAG8459016.1"/>
    </source>
</evidence>
<proteinExistence type="predicted"/>
<dbReference type="EMBL" id="JAGTXO010000045">
    <property type="protein sequence ID" value="KAG8459016.1"/>
    <property type="molecule type" value="Genomic_DNA"/>
</dbReference>
<dbReference type="PANTHER" id="PTHR12461">
    <property type="entry name" value="HYPOXIA-INDUCIBLE FACTOR 1 ALPHA INHIBITOR-RELATED"/>
    <property type="match status" value="1"/>
</dbReference>
<dbReference type="Pfam" id="PF13621">
    <property type="entry name" value="Cupin_8"/>
    <property type="match status" value="1"/>
</dbReference>
<dbReference type="AlphaFoldDB" id="A0A8J5X5S7"/>
<evidence type="ECO:0000313" key="4">
    <source>
        <dbReference type="Proteomes" id="UP000751190"/>
    </source>
</evidence>
<dbReference type="InterPro" id="IPR003347">
    <property type="entry name" value="JmjC_dom"/>
</dbReference>
<dbReference type="Gene3D" id="2.60.120.10">
    <property type="entry name" value="Jelly Rolls"/>
    <property type="match status" value="1"/>
</dbReference>
<dbReference type="InterPro" id="IPR041667">
    <property type="entry name" value="Cupin_8"/>
</dbReference>
<name>A0A8J5X5S7_DIALT</name>